<dbReference type="InParanoid" id="A0A401GY23"/>
<evidence type="ECO:0000256" key="4">
    <source>
        <dbReference type="ARBA" id="ARBA00023242"/>
    </source>
</evidence>
<dbReference type="FunCoup" id="A0A401GY23">
    <property type="interactions" value="504"/>
</dbReference>
<evidence type="ECO:0000313" key="6">
    <source>
        <dbReference type="EMBL" id="GBE87107.1"/>
    </source>
</evidence>
<accession>A0A401GY23</accession>
<dbReference type="GO" id="GO:0044611">
    <property type="term" value="C:nuclear pore inner ring"/>
    <property type="evidence" value="ECO:0007669"/>
    <property type="project" value="TreeGrafter"/>
</dbReference>
<dbReference type="PANTHER" id="PTHR31344:SF0">
    <property type="entry name" value="NUCLEAR PORE COMPLEX PROTEIN NUP205"/>
    <property type="match status" value="1"/>
</dbReference>
<feature type="compositionally biased region" description="Polar residues" evidence="5">
    <location>
        <begin position="614"/>
        <end position="624"/>
    </location>
</feature>
<keyword evidence="7" id="KW-1185">Reference proteome</keyword>
<dbReference type="GO" id="GO:0006999">
    <property type="term" value="P:nuclear pore organization"/>
    <property type="evidence" value="ECO:0007669"/>
    <property type="project" value="TreeGrafter"/>
</dbReference>
<dbReference type="Proteomes" id="UP000287166">
    <property type="component" value="Unassembled WGS sequence"/>
</dbReference>
<keyword evidence="4" id="KW-0539">Nucleus</keyword>
<evidence type="ECO:0000256" key="3">
    <source>
        <dbReference type="ARBA" id="ARBA00022448"/>
    </source>
</evidence>
<keyword evidence="3" id="KW-0813">Transport</keyword>
<comment type="similarity">
    <text evidence="2">Belongs to the NUP186/NUP192/NUP205 family.</text>
</comment>
<dbReference type="OrthoDB" id="2019644at2759"/>
<dbReference type="RefSeq" id="XP_027618020.1">
    <property type="nucleotide sequence ID" value="XM_027762219.1"/>
</dbReference>
<feature type="compositionally biased region" description="Low complexity" evidence="5">
    <location>
        <begin position="626"/>
        <end position="638"/>
    </location>
</feature>
<feature type="region of interest" description="Disordered" evidence="5">
    <location>
        <begin position="444"/>
        <end position="478"/>
    </location>
</feature>
<dbReference type="InterPro" id="IPR021827">
    <property type="entry name" value="Nup186/Nup192/Nup205"/>
</dbReference>
<evidence type="ECO:0000256" key="5">
    <source>
        <dbReference type="SAM" id="MobiDB-lite"/>
    </source>
</evidence>
<evidence type="ECO:0000256" key="1">
    <source>
        <dbReference type="ARBA" id="ARBA00004123"/>
    </source>
</evidence>
<dbReference type="GeneID" id="38784024"/>
<evidence type="ECO:0008006" key="8">
    <source>
        <dbReference type="Google" id="ProtNLM"/>
    </source>
</evidence>
<protein>
    <recommendedName>
        <fullName evidence="8">Nucleoporin</fullName>
    </recommendedName>
</protein>
<comment type="subcellular location">
    <subcellularLocation>
        <location evidence="1">Nucleus</location>
    </subcellularLocation>
</comment>
<dbReference type="EMBL" id="BFAD01000010">
    <property type="protein sequence ID" value="GBE87107.1"/>
    <property type="molecule type" value="Genomic_DNA"/>
</dbReference>
<evidence type="ECO:0000256" key="2">
    <source>
        <dbReference type="ARBA" id="ARBA00005892"/>
    </source>
</evidence>
<evidence type="ECO:0000313" key="7">
    <source>
        <dbReference type="Proteomes" id="UP000287166"/>
    </source>
</evidence>
<reference evidence="6 7" key="1">
    <citation type="journal article" date="2018" name="Sci. Rep.">
        <title>Genome sequence of the cauliflower mushroom Sparassis crispa (Hanabiratake) and its association with beneficial usage.</title>
        <authorList>
            <person name="Kiyama R."/>
            <person name="Furutani Y."/>
            <person name="Kawaguchi K."/>
            <person name="Nakanishi T."/>
        </authorList>
    </citation>
    <scope>NUCLEOTIDE SEQUENCE [LARGE SCALE GENOMIC DNA]</scope>
</reference>
<gene>
    <name evidence="6" type="ORF">SCP_1003540</name>
</gene>
<dbReference type="STRING" id="139825.A0A401GY23"/>
<feature type="region of interest" description="Disordered" evidence="5">
    <location>
        <begin position="614"/>
        <end position="638"/>
    </location>
</feature>
<name>A0A401GY23_9APHY</name>
<dbReference type="Pfam" id="PF11894">
    <property type="entry name" value="Nup192"/>
    <property type="match status" value="1"/>
</dbReference>
<organism evidence="6 7">
    <name type="scientific">Sparassis crispa</name>
    <dbReference type="NCBI Taxonomy" id="139825"/>
    <lineage>
        <taxon>Eukaryota</taxon>
        <taxon>Fungi</taxon>
        <taxon>Dikarya</taxon>
        <taxon>Basidiomycota</taxon>
        <taxon>Agaricomycotina</taxon>
        <taxon>Agaricomycetes</taxon>
        <taxon>Polyporales</taxon>
        <taxon>Sparassidaceae</taxon>
        <taxon>Sparassis</taxon>
    </lineage>
</organism>
<proteinExistence type="inferred from homology"/>
<dbReference type="GO" id="GO:0017056">
    <property type="term" value="F:structural constituent of nuclear pore"/>
    <property type="evidence" value="ECO:0007669"/>
    <property type="project" value="TreeGrafter"/>
</dbReference>
<feature type="compositionally biased region" description="Low complexity" evidence="5">
    <location>
        <begin position="455"/>
        <end position="466"/>
    </location>
</feature>
<comment type="caution">
    <text evidence="6">The sequence shown here is derived from an EMBL/GenBank/DDBJ whole genome shotgun (WGS) entry which is preliminary data.</text>
</comment>
<dbReference type="PANTHER" id="PTHR31344">
    <property type="entry name" value="NUCLEAR PORE COMPLEX PROTEIN NUP205"/>
    <property type="match status" value="1"/>
</dbReference>
<sequence>MASVSDLRNMLLSAFSPRGLQDGEQEFFEMLIARRPQLVNLYNIGPRSTQEQRELESGKITVDGRPLAVNTDFARQTVFLSQQLDCSERYIASLLQDVVAENPNMTRERCIEAAVLEFHVRRRQLAECLRYIFEAAEMVESQDAPPLCARIDLFVRQQLLPAPGGPAGGLSLASKIFQEVHNLGNVLSKAQTARQNARSNTVAPSAQTNEAYLGADILSARCDSIRYERRTLAVVLFLVSRMGLLTPTEIQKMVDWLHGNPRHAMTYYVLPTVLAAFDSVDPASAGGQARRTVAAEKSFVSYMKRKLDVATEWKEPGLKATILLKWTLFMTETRRRDASLENTAGFRTEELETQIWNAVQGDCFTYVLRMVALVQKQQGEQPSTSYSAALLSQIEQDAPPELPAEDFRPAVLEGCEALVRSLITQASSELRKIKQRQEDLLLAGSRTDRSRPFRSSMGQSQHLSSSTPPEMDKSNSPPRNDMAILFSLVGLLYSTLPPERALHFWGSGGMLEGKRSSYTEFAEANSGRLPAFLQWAVWSTQPRDIDMSTALYDMLSGLAKGQQCSELAYNFLARGGGEVMGGSVSAGPPHLATGPTVSWGSIFGLLDSWATAGSASRSAQQPPEGQSPQSAFQAPQWQAQQAHQHQQQLSFSSQDVLFAQSFLRLLATVVTHSVAVRVTISGHARFRAIPTLVSLITISIPLELKGAIFDTLSAFCLPGAGSPGVEICKSIWTLMERLEVINVRMAPGSSIPAVKGVEVELDEVETAYKMYPSTIPFLRLLSTLIHTPKSVVLSDRVADAEPINTIPDGLGQPYRTPGIGPFLSFVVDNVFSKISSREYMRPVDRWRTNDLCLCFMERCLASYDLESLVTSVEELQPKGDAILQLAAHPGYEIMRRMLTPSPLQNSILSYLVEGVDGFDRGLAEEEAFFRSTIVRVLRMIHRILEIQDIFLDVLVPMLSEIKDPTIIGEVHPASYFVRFDQVLSYSRQHVPAVATYIAYPAYPELMLLSVKILTALTSSSAFLQLALMIDKSEESVRILDGFQNIMDADVLDDVETAEIIAEQNTGAGAPDSDEPLASITQAIRVAVLDLFIQNTDIDRPYPNIAHFLLFGGATDRDQIQDPHALGARRSCIHSIIDILNTGVPRLKGKSSGRLSSIDPLFISLPALAERCYHVIYQLCKHPQTSEFIMRYLRTREDFFARHLAALPFKIAGADVESFIEVMYNDGSRVTTTVSALASFLRLRSWILDLVALELHVLTNKGHQKSVSELLELLFGNEENQPEDEGVWDSDVFTPFREVGQSHLRMIEFIQSLDFDWSDSLSAQPVELQFLAQLNLQSCLRVDGAGCEVIDRTALLSILTLAQRELHAQGRILNPTHYQQLIAEMNYIMESCAIENHRREIRYAAASGYEAWRRLLDMSLMKCFDRLPYDRRENMLFDLLHVLPQSLRSANVQPSSAVLLSEAVLSTITKLREDRRYQVILQSAGGDVEAGSLPAERLYALLRSLLDCIMDNNRIALVRGNLYASLINYFHLVIAPKVLQEIETGPINLVASLSASSLSREDSLFNDSMSSVALSIQTCGSQQTGSILMNGSLIILKSVMERLVAIVSRDAIDGSEVWKSVAFMLLDSLVRLSRLEKQSVIIHTLARHGFLSGFVRGLKESDLRLQDVLKPDPDELNTLYVYEAKMSLLVRVAQSRQGAERLLEARAIPVLAECDYLDARPEADQAFLDRDNFLPSAVQRYHQLFTPALQLVSGMLITLGTRHITAVNQALQFLSSRRDTAVLLLKNEVDELSLAVLEELRLLVSLCSNVVQHIPKTELLSNIGFGGIHAAISNLAARCLGNRHWTESVKPQTERELSDAAVVEPGYGSETKFRVAVHRKDQLLREAVVAYLGTACDFTEPEFTLVLSPAVNTPRQEDRSSRFLATVPTMGDAIEALYSFCDELAGTLKTIADLSAELAAKDYIRVDNIQEIVSVPDQGLLDNLNIRQKQSLVSRELTHWRAGATDRAQVTITSLEMLLLLLWRHLLFYSEGRHINNPDLKGSISHMMRLTSSPDVDVIKAEAARKLMPVLQRMQTLDLTEETIGEDWKSYQSYIAIMARRLMDVAGLDEEPEAQIGL</sequence>